<keyword evidence="5 6" id="KW-0472">Membrane</keyword>
<feature type="transmembrane region" description="Helical" evidence="6">
    <location>
        <begin position="38"/>
        <end position="63"/>
    </location>
</feature>
<dbReference type="EMBL" id="CP028776">
    <property type="protein sequence ID" value="AWU77702.1"/>
    <property type="molecule type" value="Genomic_DNA"/>
</dbReference>
<evidence type="ECO:0000256" key="1">
    <source>
        <dbReference type="ARBA" id="ARBA00004141"/>
    </source>
</evidence>
<evidence type="ECO:0000313" key="7">
    <source>
        <dbReference type="EMBL" id="AWU77702.1"/>
    </source>
</evidence>
<dbReference type="PANTHER" id="PTHR22779:SF6">
    <property type="entry name" value="SD17342P"/>
    <property type="match status" value="1"/>
</dbReference>
<dbReference type="Proteomes" id="UP000195871">
    <property type="component" value="Unassembled WGS sequence"/>
</dbReference>
<evidence type="ECO:0000256" key="3">
    <source>
        <dbReference type="ARBA" id="ARBA00022692"/>
    </source>
</evidence>
<evidence type="ECO:0000256" key="4">
    <source>
        <dbReference type="ARBA" id="ARBA00022989"/>
    </source>
</evidence>
<evidence type="ECO:0000256" key="2">
    <source>
        <dbReference type="ARBA" id="ARBA00006325"/>
    </source>
</evidence>
<feature type="transmembrane region" description="Helical" evidence="6">
    <location>
        <begin position="167"/>
        <end position="187"/>
    </location>
</feature>
<reference evidence="8 9" key="1">
    <citation type="submission" date="2017-05" db="EMBL/GenBank/DDBJ databases">
        <title>The Genome Sequence of Candida krusei Ckrusei653.</title>
        <authorList>
            <person name="Cuomo C."/>
            <person name="Forche A."/>
            <person name="Young S."/>
            <person name="Abouelleil A."/>
            <person name="Cao P."/>
            <person name="Chapman S."/>
            <person name="Cusick C."/>
            <person name="Shea T."/>
            <person name="Nusbaum C."/>
            <person name="Birren B."/>
        </authorList>
    </citation>
    <scope>NUCLEOTIDE SEQUENCE [LARGE SCALE GENOMIC DNA]</scope>
    <source>
        <strain evidence="8 9">Ckrusei653</strain>
    </source>
</reference>
<dbReference type="AlphaFoldDB" id="A0A1Z8JQ00"/>
<comment type="subcellular location">
    <subcellularLocation>
        <location evidence="1">Membrane</location>
        <topology evidence="1">Multi-pass membrane protein</topology>
    </subcellularLocation>
</comment>
<dbReference type="KEGG" id="pkz:C5L36_0D04300"/>
<feature type="transmembrane region" description="Helical" evidence="6">
    <location>
        <begin position="126"/>
        <end position="155"/>
    </location>
</feature>
<organism evidence="8 9">
    <name type="scientific">Pichia kudriavzevii</name>
    <name type="common">Yeast</name>
    <name type="synonym">Issatchenkia orientalis</name>
    <dbReference type="NCBI Taxonomy" id="4909"/>
    <lineage>
        <taxon>Eukaryota</taxon>
        <taxon>Fungi</taxon>
        <taxon>Dikarya</taxon>
        <taxon>Ascomycota</taxon>
        <taxon>Saccharomycotina</taxon>
        <taxon>Pichiomycetes</taxon>
        <taxon>Pichiales</taxon>
        <taxon>Pichiaceae</taxon>
        <taxon>Pichia</taxon>
    </lineage>
</organism>
<keyword evidence="3 6" id="KW-0812">Transmembrane</keyword>
<evidence type="ECO:0000256" key="6">
    <source>
        <dbReference type="SAM" id="Phobius"/>
    </source>
</evidence>
<dbReference type="VEuPathDB" id="FungiDB:C5L36_0D04300"/>
<dbReference type="OrthoDB" id="2131401at2759"/>
<evidence type="ECO:0000256" key="5">
    <source>
        <dbReference type="ARBA" id="ARBA00023136"/>
    </source>
</evidence>
<accession>A0A1Z8JQ00</accession>
<evidence type="ECO:0000313" key="10">
    <source>
        <dbReference type="Proteomes" id="UP000249293"/>
    </source>
</evidence>
<evidence type="ECO:0000313" key="9">
    <source>
        <dbReference type="Proteomes" id="UP000195871"/>
    </source>
</evidence>
<dbReference type="RefSeq" id="XP_029323179.1">
    <property type="nucleotide sequence ID" value="XM_029467319.1"/>
</dbReference>
<reference evidence="7 10" key="2">
    <citation type="submission" date="2018-06" db="EMBL/GenBank/DDBJ databases">
        <title>Population genomics shows no distinction between pathogenic Candida krusei and environmental Pichia kudriavzevii: One species, four names.</title>
        <authorList>
            <person name="Douglass A.P."/>
            <person name="Offei B."/>
            <person name="Braun-Galleani S."/>
            <person name="Coughlan A.Y."/>
            <person name="Martos A."/>
            <person name="Ortiz-Merino R.A."/>
            <person name="Byrne K.P."/>
            <person name="Wolfe K.H."/>
        </authorList>
    </citation>
    <scope>NUCLEOTIDE SEQUENCE [LARGE SCALE GENOMIC DNA]</scope>
    <source>
        <strain evidence="7 10">CBS573</strain>
    </source>
</reference>
<name>A0A1Z8JQ00_PICKU</name>
<protein>
    <submittedName>
        <fullName evidence="8">Uncharacterized protein</fullName>
    </submittedName>
</protein>
<comment type="similarity">
    <text evidence="2">Belongs to the TMEM170 family.</text>
</comment>
<dbReference type="EMBL" id="NHMM01000003">
    <property type="protein sequence ID" value="OUT22666.1"/>
    <property type="molecule type" value="Genomic_DNA"/>
</dbReference>
<dbReference type="Proteomes" id="UP000249293">
    <property type="component" value="Chromosome 4"/>
</dbReference>
<sequence length="192" mass="21552">MVSAPVGYQRPSFPSLYWPVGPKAKEFDEADLYHFKDIWLFTTAWSIIFMTGLYTAAAGLLLITHYAGSYKHPTFMRSSEVLSEEGIRNRNIEMKSFNYNLIDRTTSGAGYGHRFVKSLFSGNTKLLVLAVATYIFSGAFLGFFSGSMVGLLIAAVYNSAQFRVTPWIPFVFSLIIMLFNIASSYSFTVSYL</sequence>
<keyword evidence="10" id="KW-1185">Reference proteome</keyword>
<gene>
    <name evidence="7" type="ORF">C5L36_0D04300</name>
    <name evidence="8" type="ORF">CAS74_002411</name>
</gene>
<dbReference type="STRING" id="4909.A0A1Z8JQ00"/>
<dbReference type="GeneID" id="40385531"/>
<keyword evidence="4 6" id="KW-1133">Transmembrane helix</keyword>
<dbReference type="InterPro" id="IPR019334">
    <property type="entry name" value="TMEM170A/B/YPR153W-like"/>
</dbReference>
<dbReference type="GO" id="GO:0016020">
    <property type="term" value="C:membrane"/>
    <property type="evidence" value="ECO:0007669"/>
    <property type="project" value="UniProtKB-SubCell"/>
</dbReference>
<proteinExistence type="inferred from homology"/>
<dbReference type="PANTHER" id="PTHR22779">
    <property type="entry name" value="SD17342P"/>
    <property type="match status" value="1"/>
</dbReference>
<evidence type="ECO:0000313" key="8">
    <source>
        <dbReference type="EMBL" id="OUT22666.1"/>
    </source>
</evidence>